<feature type="region of interest" description="Disordered" evidence="1">
    <location>
        <begin position="1"/>
        <end position="29"/>
    </location>
</feature>
<accession>A0A660KRF5</accession>
<dbReference type="AlphaFoldDB" id="A0A660KRF5"/>
<organism evidence="2 3">
    <name type="scientific">Carpinus fangiana</name>
    <dbReference type="NCBI Taxonomy" id="176857"/>
    <lineage>
        <taxon>Eukaryota</taxon>
        <taxon>Viridiplantae</taxon>
        <taxon>Streptophyta</taxon>
        <taxon>Embryophyta</taxon>
        <taxon>Tracheophyta</taxon>
        <taxon>Spermatophyta</taxon>
        <taxon>Magnoliopsida</taxon>
        <taxon>eudicotyledons</taxon>
        <taxon>Gunneridae</taxon>
        <taxon>Pentapetalae</taxon>
        <taxon>rosids</taxon>
        <taxon>fabids</taxon>
        <taxon>Fagales</taxon>
        <taxon>Betulaceae</taxon>
        <taxon>Carpinus</taxon>
    </lineage>
</organism>
<name>A0A660KRF5_9ROSI</name>
<protein>
    <submittedName>
        <fullName evidence="2">Uncharacterized protein</fullName>
    </submittedName>
</protein>
<evidence type="ECO:0000256" key="1">
    <source>
        <dbReference type="SAM" id="MobiDB-lite"/>
    </source>
</evidence>
<evidence type="ECO:0000313" key="3">
    <source>
        <dbReference type="Proteomes" id="UP000327013"/>
    </source>
</evidence>
<dbReference type="Proteomes" id="UP000327013">
    <property type="component" value="Chromosome 4"/>
</dbReference>
<evidence type="ECO:0000313" key="2">
    <source>
        <dbReference type="EMBL" id="KAE8038351.1"/>
    </source>
</evidence>
<sequence>METPGRSLRRPTGSLPRSDPTTNLLTPMGPKGPASGLWICLMLGPQWVQRDLFGTCIFFAGRRRH</sequence>
<reference evidence="2 3" key="1">
    <citation type="submission" date="2019-06" db="EMBL/GenBank/DDBJ databases">
        <title>A chromosomal-level reference genome of Carpinus fangiana (Coryloideae, Betulaceae).</title>
        <authorList>
            <person name="Yang X."/>
            <person name="Wang Z."/>
            <person name="Zhang L."/>
            <person name="Hao G."/>
            <person name="Liu J."/>
            <person name="Yang Y."/>
        </authorList>
    </citation>
    <scope>NUCLEOTIDE SEQUENCE [LARGE SCALE GENOMIC DNA]</scope>
    <source>
        <strain evidence="2">Cfa_2016G</strain>
        <tissue evidence="2">Leaf</tissue>
    </source>
</reference>
<dbReference type="EMBL" id="CM017324">
    <property type="protein sequence ID" value="KAE8038351.1"/>
    <property type="molecule type" value="Genomic_DNA"/>
</dbReference>
<gene>
    <name evidence="2" type="ORF">FH972_010873</name>
</gene>
<proteinExistence type="predicted"/>
<keyword evidence="3" id="KW-1185">Reference proteome</keyword>